<sequence>MRNQDVVNADMITELPEALILEILSLLPTKKGIATSVLSKRWQSLWKMLPKLEFNYNDHNGELGTFSKNVRKALLSYKAPVLQSLHLKISLDKCNAKDTEMLIGIAFSRNVRKLVLEVELGEWFIFPKSLYNCETLESLEVKFSVLMVVPSSVSLKSLRTLHLHYVDFINDTSALNLLSGCPNLENLDMHGTPKGSVKPFTIAIPSLQRLSICHSNDIRHAGYVINAPSLKYLNIMWLDGIGSCLIENAPMLLEANILTQ</sequence>
<dbReference type="InterPro" id="IPR001810">
    <property type="entry name" value="F-box_dom"/>
</dbReference>
<reference evidence="2 3" key="1">
    <citation type="submission" date="2020-12" db="EMBL/GenBank/DDBJ databases">
        <title>Concerted genomic and epigenomic changes stabilize Arabidopsis allopolyploids.</title>
        <authorList>
            <person name="Chen Z."/>
        </authorList>
    </citation>
    <scope>NUCLEOTIDE SEQUENCE [LARGE SCALE GENOMIC DNA]</scope>
    <source>
        <strain evidence="2">As9502</strain>
        <tissue evidence="2">Leaf</tissue>
    </source>
</reference>
<dbReference type="EMBL" id="JAEFBJ010000010">
    <property type="protein sequence ID" value="KAG7563658.1"/>
    <property type="molecule type" value="Genomic_DNA"/>
</dbReference>
<dbReference type="AlphaFoldDB" id="A0A8T1ZS95"/>
<dbReference type="Pfam" id="PF00646">
    <property type="entry name" value="F-box"/>
    <property type="match status" value="1"/>
</dbReference>
<evidence type="ECO:0000313" key="2">
    <source>
        <dbReference type="EMBL" id="KAG7563658.1"/>
    </source>
</evidence>
<dbReference type="InterPro" id="IPR050232">
    <property type="entry name" value="FBL13/AtMIF1-like"/>
</dbReference>
<evidence type="ECO:0000313" key="3">
    <source>
        <dbReference type="Proteomes" id="UP000694251"/>
    </source>
</evidence>
<protein>
    <submittedName>
        <fullName evidence="2">Leucine-rich repeat 2</fullName>
    </submittedName>
</protein>
<dbReference type="CDD" id="cd22160">
    <property type="entry name" value="F-box_AtFBL13-like"/>
    <property type="match status" value="1"/>
</dbReference>
<keyword evidence="3" id="KW-1185">Reference proteome</keyword>
<feature type="domain" description="F-box" evidence="1">
    <location>
        <begin position="9"/>
        <end position="59"/>
    </location>
</feature>
<organism evidence="2 3">
    <name type="scientific">Arabidopsis suecica</name>
    <name type="common">Swedish thale-cress</name>
    <name type="synonym">Cardaminopsis suecica</name>
    <dbReference type="NCBI Taxonomy" id="45249"/>
    <lineage>
        <taxon>Eukaryota</taxon>
        <taxon>Viridiplantae</taxon>
        <taxon>Streptophyta</taxon>
        <taxon>Embryophyta</taxon>
        <taxon>Tracheophyta</taxon>
        <taxon>Spermatophyta</taxon>
        <taxon>Magnoliopsida</taxon>
        <taxon>eudicotyledons</taxon>
        <taxon>Gunneridae</taxon>
        <taxon>Pentapetalae</taxon>
        <taxon>rosids</taxon>
        <taxon>malvids</taxon>
        <taxon>Brassicales</taxon>
        <taxon>Brassicaceae</taxon>
        <taxon>Camelineae</taxon>
        <taxon>Arabidopsis</taxon>
    </lineage>
</organism>
<dbReference type="Pfam" id="PF24758">
    <property type="entry name" value="LRR_At5g56370"/>
    <property type="match status" value="1"/>
</dbReference>
<dbReference type="PANTHER" id="PTHR31900">
    <property type="entry name" value="F-BOX/RNI SUPERFAMILY PROTEIN-RELATED"/>
    <property type="match status" value="1"/>
</dbReference>
<dbReference type="PROSITE" id="PS50181">
    <property type="entry name" value="FBOX"/>
    <property type="match status" value="1"/>
</dbReference>
<dbReference type="InterPro" id="IPR055411">
    <property type="entry name" value="LRR_FXL15/At3g58940/PEG3-like"/>
</dbReference>
<dbReference type="InterPro" id="IPR053781">
    <property type="entry name" value="F-box_AtFBL13-like"/>
</dbReference>
<proteinExistence type="predicted"/>
<dbReference type="Proteomes" id="UP000694251">
    <property type="component" value="Chromosome 10"/>
</dbReference>
<gene>
    <name evidence="2" type="ORF">ISN44_As10g004400</name>
</gene>
<dbReference type="OrthoDB" id="1059358at2759"/>
<name>A0A8T1ZS95_ARASU</name>
<evidence type="ECO:0000259" key="1">
    <source>
        <dbReference type="PROSITE" id="PS50181"/>
    </source>
</evidence>
<accession>A0A8T1ZS95</accession>
<comment type="caution">
    <text evidence="2">The sequence shown here is derived from an EMBL/GenBank/DDBJ whole genome shotgun (WGS) entry which is preliminary data.</text>
</comment>
<dbReference type="PANTHER" id="PTHR31900:SF34">
    <property type="entry name" value="EMB|CAB62440.1-RELATED"/>
    <property type="match status" value="1"/>
</dbReference>